<name>A0ACC2WA70_9TREE</name>
<gene>
    <name evidence="1" type="ORF">QFC20_003438</name>
</gene>
<comment type="caution">
    <text evidence="1">The sequence shown here is derived from an EMBL/GenBank/DDBJ whole genome shotgun (WGS) entry which is preliminary data.</text>
</comment>
<sequence length="625" mass="69852">MSSISQSSLRALGCIRLRARIRLDLRQTPAAHRQYAQLAPKLDHEDLESQESEFLEQDASRQEDLRERYGREFVRRHLQELDRARRAEYLEEQRGQGGSLLRMFPHRDRHLQNTMASARSTFTPAPHSTEQSLGPPESRPLGRKPATSPWKKEIKIKRPSSDTLQTVAYEASTSPRIKAQGDSGSFTQELSSILVSPSAIANPSAALVRALAHHREHLPLSSIHSFNIMLSYAARISNYHAMRKILREMQKGNVQWDEETRKIVMKATLRGSGGGSGITEPSSETSSTEVKLSSASRRFGMPKDGNDGLSALKRRLDASPSSITDEHRQIALNAGYWQSEKPPRSNAQCAAEPSGSPSLPSEAGKAPATRLSVLQDALSPAMARSHLPPLDVQLSTTLFLAFLRYILACNPQPPSLAESYAALIALDRSERKITSKHLTHLVHLYLHPSLYASFRPFWVIREMQRLSKDGSVIFTPTSETLEKALLSLRLRRNRARLAIDLVDYFRRKWGEEIISIACWRLLGRYGLEGNNTTAQELATSGGKEALARQIEHDAKHTKDVSSGVIEAMPANTISGKVDLFPGHGLDRRKWGRVRQSIVRSQRRARRAEARIQAEAADSPYEKDSP</sequence>
<dbReference type="EMBL" id="JASBWS010000031">
    <property type="protein sequence ID" value="KAJ9108532.1"/>
    <property type="molecule type" value="Genomic_DNA"/>
</dbReference>
<protein>
    <submittedName>
        <fullName evidence="1">Uncharacterized protein</fullName>
    </submittedName>
</protein>
<evidence type="ECO:0000313" key="2">
    <source>
        <dbReference type="Proteomes" id="UP001230649"/>
    </source>
</evidence>
<reference evidence="1" key="1">
    <citation type="submission" date="2023-04" db="EMBL/GenBank/DDBJ databases">
        <title>Draft Genome sequencing of Naganishia species isolated from polar environments using Oxford Nanopore Technology.</title>
        <authorList>
            <person name="Leo P."/>
            <person name="Venkateswaran K."/>
        </authorList>
    </citation>
    <scope>NUCLEOTIDE SEQUENCE</scope>
    <source>
        <strain evidence="1">MNA-CCFEE 5262</strain>
    </source>
</reference>
<dbReference type="Proteomes" id="UP001230649">
    <property type="component" value="Unassembled WGS sequence"/>
</dbReference>
<keyword evidence="2" id="KW-1185">Reference proteome</keyword>
<accession>A0ACC2WA70</accession>
<proteinExistence type="predicted"/>
<evidence type="ECO:0000313" key="1">
    <source>
        <dbReference type="EMBL" id="KAJ9108532.1"/>
    </source>
</evidence>
<organism evidence="1 2">
    <name type="scientific">Naganishia adeliensis</name>
    <dbReference type="NCBI Taxonomy" id="92952"/>
    <lineage>
        <taxon>Eukaryota</taxon>
        <taxon>Fungi</taxon>
        <taxon>Dikarya</taxon>
        <taxon>Basidiomycota</taxon>
        <taxon>Agaricomycotina</taxon>
        <taxon>Tremellomycetes</taxon>
        <taxon>Filobasidiales</taxon>
        <taxon>Filobasidiaceae</taxon>
        <taxon>Naganishia</taxon>
    </lineage>
</organism>